<sequence length="504" mass="56912">MADLETLVNELPILCQKLNLTIGNSHDLMQQVIIISNVQEQLRNIQKLIAQELKVTKNNTNGISTLNRIVSRATLLNSTVDISSTDITNRAILISKKIANSGKEISLIDLQFQISCWLEWGDFLQAIVADILIDSQIVKQLNSNINYPSLSEKNQEFEEILGIKLVPGNATTLKQQVSTKNNLQEDILQVKQKLDDIISTLNSSQNFLTILLAISSFFGKSGFVLEWLDDDHELMISSNSQFQELTEIINDCELFQEKINTILNSNFFRKQSEPVVKHLDQKNETKHRNNSTRVLPNFIEEKIQKQFKLGRLTLVIASSLAVLGLGGWISKDKFLDLQHKSQNVNQEKSAVTNFKSALQLGLEASALVQTPPHPLIVWQQAETKWQEAISLLANIPEGTSVFTQAQNKLTRYRFNYTAINRKVLNEKKAVTDLQLAKKLATEATFFVQNSPHSSLIWQQALDKWQQAITLLEAIPESSFVSQQAKDTLPSYKTNYAAIRTIIND</sequence>
<evidence type="ECO:0000313" key="3">
    <source>
        <dbReference type="Proteomes" id="UP000632766"/>
    </source>
</evidence>
<comment type="caution">
    <text evidence="2">The sequence shown here is derived from an EMBL/GenBank/DDBJ whole genome shotgun (WGS) entry which is preliminary data.</text>
</comment>
<keyword evidence="3" id="KW-1185">Reference proteome</keyword>
<dbReference type="Proteomes" id="UP000632766">
    <property type="component" value="Unassembled WGS sequence"/>
</dbReference>
<gene>
    <name evidence="2" type="ORF">I8748_21325</name>
</gene>
<dbReference type="EMBL" id="JAECZC010000049">
    <property type="protein sequence ID" value="MBH8564694.1"/>
    <property type="molecule type" value="Genomic_DNA"/>
</dbReference>
<protein>
    <submittedName>
        <fullName evidence="2">Uncharacterized protein</fullName>
    </submittedName>
</protein>
<proteinExistence type="predicted"/>
<name>A0A8J7L8P9_9NOST</name>
<evidence type="ECO:0000256" key="1">
    <source>
        <dbReference type="SAM" id="Coils"/>
    </source>
</evidence>
<reference evidence="2 3" key="1">
    <citation type="journal article" date="2021" name="Int. J. Syst. Evol. Microbiol.">
        <title>Amazonocrinis nigriterrae gen. nov., sp. nov., Atlanticothrix silvestris gen. nov., sp. nov. and Dendronalium phyllosphericum gen. nov., sp. nov., nostocacean cyanobacteria from Brazilian environments.</title>
        <authorList>
            <person name="Alvarenga D.O."/>
            <person name="Andreote A.P.D."/>
            <person name="Branco L.H.Z."/>
            <person name="Delbaje E."/>
            <person name="Cruz R.B."/>
            <person name="Varani A.M."/>
            <person name="Fiore M.F."/>
        </authorList>
    </citation>
    <scope>NUCLEOTIDE SEQUENCE [LARGE SCALE GENOMIC DNA]</scope>
    <source>
        <strain evidence="2 3">CENA67</strain>
    </source>
</reference>
<feature type="coiled-coil region" evidence="1">
    <location>
        <begin position="173"/>
        <end position="200"/>
    </location>
</feature>
<dbReference type="RefSeq" id="WP_198126521.1">
    <property type="nucleotide sequence ID" value="NZ_JAECZC010000049.1"/>
</dbReference>
<keyword evidence="1" id="KW-0175">Coiled coil</keyword>
<evidence type="ECO:0000313" key="2">
    <source>
        <dbReference type="EMBL" id="MBH8564694.1"/>
    </source>
</evidence>
<dbReference type="AlphaFoldDB" id="A0A8J7L8P9"/>
<accession>A0A8J7L8P9</accession>
<organism evidence="2 3">
    <name type="scientific">Amazonocrinis nigriterrae CENA67</name>
    <dbReference type="NCBI Taxonomy" id="2794033"/>
    <lineage>
        <taxon>Bacteria</taxon>
        <taxon>Bacillati</taxon>
        <taxon>Cyanobacteriota</taxon>
        <taxon>Cyanophyceae</taxon>
        <taxon>Nostocales</taxon>
        <taxon>Nostocaceae</taxon>
        <taxon>Amazonocrinis</taxon>
        <taxon>Amazonocrinis nigriterrae</taxon>
    </lineage>
</organism>